<keyword evidence="3" id="KW-1185">Reference proteome</keyword>
<sequence length="172" mass="19541">MMVKLRRLLHIPLFGLWMIVKLSSADIPLFQLERSGVLRKIRIDKVTHQFETTKKGLHSVNSPLQVRRRRSVHSGNFDGSSPDSKTGSSSSGGSSKSSNKRRHDGSLGLDLLINFQDAPWILAATKYKDAAFVKRRRRPRSLDAYDVLSEFRHWVKKEGENLPEHDHAISVT</sequence>
<keyword evidence="2" id="KW-0732">Signal</keyword>
<evidence type="ECO:0000313" key="3">
    <source>
        <dbReference type="Proteomes" id="UP000887565"/>
    </source>
</evidence>
<dbReference type="AlphaFoldDB" id="A0A915IIY2"/>
<evidence type="ECO:0000313" key="4">
    <source>
        <dbReference type="WBParaSite" id="nRc.2.0.1.t13774-RA"/>
    </source>
</evidence>
<feature type="region of interest" description="Disordered" evidence="1">
    <location>
        <begin position="71"/>
        <end position="103"/>
    </location>
</feature>
<accession>A0A915IIY2</accession>
<feature type="chain" id="PRO_5037157296" evidence="2">
    <location>
        <begin position="26"/>
        <end position="172"/>
    </location>
</feature>
<organism evidence="3 4">
    <name type="scientific">Romanomermis culicivorax</name>
    <name type="common">Nematode worm</name>
    <dbReference type="NCBI Taxonomy" id="13658"/>
    <lineage>
        <taxon>Eukaryota</taxon>
        <taxon>Metazoa</taxon>
        <taxon>Ecdysozoa</taxon>
        <taxon>Nematoda</taxon>
        <taxon>Enoplea</taxon>
        <taxon>Dorylaimia</taxon>
        <taxon>Mermithida</taxon>
        <taxon>Mermithoidea</taxon>
        <taxon>Mermithidae</taxon>
        <taxon>Romanomermis</taxon>
    </lineage>
</organism>
<evidence type="ECO:0000256" key="1">
    <source>
        <dbReference type="SAM" id="MobiDB-lite"/>
    </source>
</evidence>
<dbReference type="WBParaSite" id="nRc.2.0.1.t13774-RA">
    <property type="protein sequence ID" value="nRc.2.0.1.t13774-RA"/>
    <property type="gene ID" value="nRc.2.0.1.g13774"/>
</dbReference>
<name>A0A915IIY2_ROMCU</name>
<feature type="compositionally biased region" description="Low complexity" evidence="1">
    <location>
        <begin position="78"/>
        <end position="97"/>
    </location>
</feature>
<reference evidence="4" key="1">
    <citation type="submission" date="2022-11" db="UniProtKB">
        <authorList>
            <consortium name="WormBaseParasite"/>
        </authorList>
    </citation>
    <scope>IDENTIFICATION</scope>
</reference>
<dbReference type="Proteomes" id="UP000887565">
    <property type="component" value="Unplaced"/>
</dbReference>
<feature type="signal peptide" evidence="2">
    <location>
        <begin position="1"/>
        <end position="25"/>
    </location>
</feature>
<protein>
    <submittedName>
        <fullName evidence="4">Uncharacterized protein</fullName>
    </submittedName>
</protein>
<proteinExistence type="predicted"/>
<evidence type="ECO:0000256" key="2">
    <source>
        <dbReference type="SAM" id="SignalP"/>
    </source>
</evidence>